<dbReference type="Pfam" id="PF11172">
    <property type="entry name" value="DUF2959"/>
    <property type="match status" value="1"/>
</dbReference>
<sequence length="224" mass="26015">MNQNAQGYPRRLVLLLCLLVPLFWLSGCSRAYYGAMEKFGVHKRDIMVDRVQAARDAQAEAKEQFRTALEQFSELVQLRPGDLEAQYRELNSGYERCNRRAEQVHQRIASVESVSEALFREWQTELDQYSSPSLRQDSERKLARTRHEYEQLIAAMKRASGKIHPVLSVFHDQVLYLKHNLNAQAIASLQGELVTLEHNVDQLVREMEDAIREADRFIAKLRKD</sequence>
<gene>
    <name evidence="2" type="ORF">CAY53_05020</name>
</gene>
<dbReference type="Proteomes" id="UP000239867">
    <property type="component" value="Chromosome"/>
</dbReference>
<dbReference type="RefSeq" id="WP_104936201.1">
    <property type="nucleotide sequence ID" value="NZ_CP021255.1"/>
</dbReference>
<keyword evidence="3" id="KW-1185">Reference proteome</keyword>
<reference evidence="2 3" key="1">
    <citation type="journal article" date="2018" name="MBio">
        <title>Insights into the evolution of host association through the isolation and characterization of a novel human periodontal pathobiont, Desulfobulbus oralis.</title>
        <authorList>
            <person name="Cross K.L."/>
            <person name="Chirania P."/>
            <person name="Xiong W."/>
            <person name="Beall C.J."/>
            <person name="Elkins J.G."/>
            <person name="Giannone R.J."/>
            <person name="Griffen A.L."/>
            <person name="Guss A.M."/>
            <person name="Hettich R.L."/>
            <person name="Joshi S.S."/>
            <person name="Mokrzan E.M."/>
            <person name="Martin R.K."/>
            <person name="Zhulin I.B."/>
            <person name="Leys E.J."/>
            <person name="Podar M."/>
        </authorList>
    </citation>
    <scope>NUCLEOTIDE SEQUENCE [LARGE SCALE GENOMIC DNA]</scope>
    <source>
        <strain evidence="2 3">ORNL</strain>
    </source>
</reference>
<proteinExistence type="predicted"/>
<accession>A0A2L1GML1</accession>
<dbReference type="OrthoDB" id="9780401at2"/>
<name>A0A2L1GML1_9BACT</name>
<organism evidence="2 3">
    <name type="scientific">Desulfobulbus oralis</name>
    <dbReference type="NCBI Taxonomy" id="1986146"/>
    <lineage>
        <taxon>Bacteria</taxon>
        <taxon>Pseudomonadati</taxon>
        <taxon>Thermodesulfobacteriota</taxon>
        <taxon>Desulfobulbia</taxon>
        <taxon>Desulfobulbales</taxon>
        <taxon>Desulfobulbaceae</taxon>
        <taxon>Desulfobulbus</taxon>
    </lineage>
</organism>
<evidence type="ECO:0000313" key="2">
    <source>
        <dbReference type="EMBL" id="AVD70919.1"/>
    </source>
</evidence>
<dbReference type="EMBL" id="CP021255">
    <property type="protein sequence ID" value="AVD70919.1"/>
    <property type="molecule type" value="Genomic_DNA"/>
</dbReference>
<dbReference type="KEGG" id="deo:CAY53_05020"/>
<feature type="coiled-coil region" evidence="1">
    <location>
        <begin position="135"/>
        <end position="162"/>
    </location>
</feature>
<feature type="coiled-coil region" evidence="1">
    <location>
        <begin position="186"/>
        <end position="224"/>
    </location>
</feature>
<keyword evidence="1" id="KW-0175">Coiled coil</keyword>
<evidence type="ECO:0000313" key="3">
    <source>
        <dbReference type="Proteomes" id="UP000239867"/>
    </source>
</evidence>
<dbReference type="AlphaFoldDB" id="A0A2L1GML1"/>
<protein>
    <submittedName>
        <fullName evidence="2">DNA repair protein</fullName>
    </submittedName>
</protein>
<evidence type="ECO:0000256" key="1">
    <source>
        <dbReference type="SAM" id="Coils"/>
    </source>
</evidence>
<dbReference type="InterPro" id="IPR021342">
    <property type="entry name" value="DUF2959"/>
</dbReference>